<evidence type="ECO:0000313" key="1">
    <source>
        <dbReference type="EMBL" id="NYI90780.1"/>
    </source>
</evidence>
<comment type="caution">
    <text evidence="1">The sequence shown here is derived from an EMBL/GenBank/DDBJ whole genome shotgun (WGS) entry which is preliminary data.</text>
</comment>
<dbReference type="AlphaFoldDB" id="A0A853B716"/>
<dbReference type="RefSeq" id="WP_179774754.1">
    <property type="nucleotide sequence ID" value="NZ_JACCFK010000001.1"/>
</dbReference>
<sequence>MSHRPIIDAGPGLNFFSINKERLLFTVLGPLSMPETVHREILGKACSDRRFASARTVLNKLPSRLLEILPDDTTPQLSAVVHRLTGRYLPERRQAPRDLGELMVIAHAVVAAEAGADVIVLIDDGAGQRSAAGEIERLLRLRGAGRTAGTLRLAGTVAVLQRAARTRLVADRGEMRELYQRLRGLDEGLPPIDHTNLLSAEFWSDC</sequence>
<gene>
    <name evidence="1" type="ORF">HNR02_004103</name>
</gene>
<dbReference type="EMBL" id="JACCFK010000001">
    <property type="protein sequence ID" value="NYI90780.1"/>
    <property type="molecule type" value="Genomic_DNA"/>
</dbReference>
<evidence type="ECO:0000313" key="2">
    <source>
        <dbReference type="Proteomes" id="UP000549616"/>
    </source>
</evidence>
<protein>
    <submittedName>
        <fullName evidence="1">Uncharacterized protein</fullName>
    </submittedName>
</protein>
<proteinExistence type="predicted"/>
<dbReference type="Proteomes" id="UP000549616">
    <property type="component" value="Unassembled WGS sequence"/>
</dbReference>
<name>A0A853B716_9PSEU</name>
<keyword evidence="2" id="KW-1185">Reference proteome</keyword>
<organism evidence="1 2">
    <name type="scientific">Amycolatopsis endophytica</name>
    <dbReference type="NCBI Taxonomy" id="860233"/>
    <lineage>
        <taxon>Bacteria</taxon>
        <taxon>Bacillati</taxon>
        <taxon>Actinomycetota</taxon>
        <taxon>Actinomycetes</taxon>
        <taxon>Pseudonocardiales</taxon>
        <taxon>Pseudonocardiaceae</taxon>
        <taxon>Amycolatopsis</taxon>
    </lineage>
</organism>
<reference evidence="1 2" key="1">
    <citation type="submission" date="2020-07" db="EMBL/GenBank/DDBJ databases">
        <title>Sequencing the genomes of 1000 actinobacteria strains.</title>
        <authorList>
            <person name="Klenk H.-P."/>
        </authorList>
    </citation>
    <scope>NUCLEOTIDE SEQUENCE [LARGE SCALE GENOMIC DNA]</scope>
    <source>
        <strain evidence="1 2">DSM 104006</strain>
    </source>
</reference>
<accession>A0A853B716</accession>